<dbReference type="InterPro" id="IPR011990">
    <property type="entry name" value="TPR-like_helical_dom_sf"/>
</dbReference>
<dbReference type="SUPFAM" id="SSF48452">
    <property type="entry name" value="TPR-like"/>
    <property type="match status" value="1"/>
</dbReference>
<dbReference type="Gene3D" id="1.25.40.10">
    <property type="entry name" value="Tetratricopeptide repeat domain"/>
    <property type="match status" value="1"/>
</dbReference>
<accession>A0AAD7N5I2</accession>
<dbReference type="Proteomes" id="UP001215280">
    <property type="component" value="Unassembled WGS sequence"/>
</dbReference>
<gene>
    <name evidence="1" type="ORF">DFH07DRAFT_776353</name>
</gene>
<keyword evidence="2" id="KW-1185">Reference proteome</keyword>
<name>A0AAD7N5I2_9AGAR</name>
<protein>
    <submittedName>
        <fullName evidence="1">Uncharacterized protein</fullName>
    </submittedName>
</protein>
<evidence type="ECO:0000313" key="2">
    <source>
        <dbReference type="Proteomes" id="UP001215280"/>
    </source>
</evidence>
<proteinExistence type="predicted"/>
<reference evidence="1" key="1">
    <citation type="submission" date="2023-03" db="EMBL/GenBank/DDBJ databases">
        <title>Massive genome expansion in bonnet fungi (Mycena s.s.) driven by repeated elements and novel gene families across ecological guilds.</title>
        <authorList>
            <consortium name="Lawrence Berkeley National Laboratory"/>
            <person name="Harder C.B."/>
            <person name="Miyauchi S."/>
            <person name="Viragh M."/>
            <person name="Kuo A."/>
            <person name="Thoen E."/>
            <person name="Andreopoulos B."/>
            <person name="Lu D."/>
            <person name="Skrede I."/>
            <person name="Drula E."/>
            <person name="Henrissat B."/>
            <person name="Morin E."/>
            <person name="Kohler A."/>
            <person name="Barry K."/>
            <person name="LaButti K."/>
            <person name="Morin E."/>
            <person name="Salamov A."/>
            <person name="Lipzen A."/>
            <person name="Mereny Z."/>
            <person name="Hegedus B."/>
            <person name="Baldrian P."/>
            <person name="Stursova M."/>
            <person name="Weitz H."/>
            <person name="Taylor A."/>
            <person name="Grigoriev I.V."/>
            <person name="Nagy L.G."/>
            <person name="Martin F."/>
            <person name="Kauserud H."/>
        </authorList>
    </citation>
    <scope>NUCLEOTIDE SEQUENCE</scope>
    <source>
        <strain evidence="1">CBHHK188m</strain>
    </source>
</reference>
<comment type="caution">
    <text evidence="1">The sequence shown here is derived from an EMBL/GenBank/DDBJ whole genome shotgun (WGS) entry which is preliminary data.</text>
</comment>
<sequence>MLLGPVSFLRGLIYAEIISADLDLREGNLLTAKALLQKCLRSAWRNSAELVSYGLERLANRSRWDGVHAIFVTASLRLAVWKFRSDAVTKVRYTRWDETTFDWTWSIVYIAHAKKTQQGLDLHKSLSFLAQVFHSTGEDETAESLFIVALEGFTYMDIHQGKANCMLYLGDIFKNRGDLGRAAELWKGARELFERSLQTKSVAEIDSRSD</sequence>
<evidence type="ECO:0000313" key="1">
    <source>
        <dbReference type="EMBL" id="KAJ7746454.1"/>
    </source>
</evidence>
<organism evidence="1 2">
    <name type="scientific">Mycena maculata</name>
    <dbReference type="NCBI Taxonomy" id="230809"/>
    <lineage>
        <taxon>Eukaryota</taxon>
        <taxon>Fungi</taxon>
        <taxon>Dikarya</taxon>
        <taxon>Basidiomycota</taxon>
        <taxon>Agaricomycotina</taxon>
        <taxon>Agaricomycetes</taxon>
        <taxon>Agaricomycetidae</taxon>
        <taxon>Agaricales</taxon>
        <taxon>Marasmiineae</taxon>
        <taxon>Mycenaceae</taxon>
        <taxon>Mycena</taxon>
    </lineage>
</organism>
<dbReference type="EMBL" id="JARJLG010000098">
    <property type="protein sequence ID" value="KAJ7746454.1"/>
    <property type="molecule type" value="Genomic_DNA"/>
</dbReference>
<dbReference type="AlphaFoldDB" id="A0AAD7N5I2"/>